<protein>
    <submittedName>
        <fullName evidence="2">Uncharacterized protein</fullName>
    </submittedName>
</protein>
<evidence type="ECO:0000256" key="1">
    <source>
        <dbReference type="SAM" id="MobiDB-lite"/>
    </source>
</evidence>
<reference evidence="2" key="1">
    <citation type="submission" date="2023-04" db="EMBL/GenBank/DDBJ databases">
        <authorList>
            <consortium name="ELIXIR-Norway"/>
        </authorList>
    </citation>
    <scope>NUCLEOTIDE SEQUENCE [LARGE SCALE GENOMIC DNA]</scope>
</reference>
<gene>
    <name evidence="2" type="ORF">MRATA1EN1_LOCUS20018</name>
</gene>
<feature type="compositionally biased region" description="Basic residues" evidence="1">
    <location>
        <begin position="79"/>
        <end position="93"/>
    </location>
</feature>
<feature type="region of interest" description="Disordered" evidence="1">
    <location>
        <begin position="79"/>
        <end position="102"/>
    </location>
</feature>
<evidence type="ECO:0000313" key="2">
    <source>
        <dbReference type="EMBL" id="CAI9171056.1"/>
    </source>
</evidence>
<organism evidence="2 3">
    <name type="scientific">Rangifer tarandus platyrhynchus</name>
    <name type="common">Svalbard reindeer</name>
    <dbReference type="NCBI Taxonomy" id="3082113"/>
    <lineage>
        <taxon>Eukaryota</taxon>
        <taxon>Metazoa</taxon>
        <taxon>Chordata</taxon>
        <taxon>Craniata</taxon>
        <taxon>Vertebrata</taxon>
        <taxon>Euteleostomi</taxon>
        <taxon>Mammalia</taxon>
        <taxon>Eutheria</taxon>
        <taxon>Laurasiatheria</taxon>
        <taxon>Artiodactyla</taxon>
        <taxon>Ruminantia</taxon>
        <taxon>Pecora</taxon>
        <taxon>Cervidae</taxon>
        <taxon>Odocoileinae</taxon>
        <taxon>Rangifer</taxon>
    </lineage>
</organism>
<proteinExistence type="predicted"/>
<name>A0ABN8ZDF4_RANTA</name>
<evidence type="ECO:0000313" key="3">
    <source>
        <dbReference type="Proteomes" id="UP001176941"/>
    </source>
</evidence>
<sequence length="114" mass="13052">MHLSWRNIYSASEPSLDNIINSPSLPFAHIYSTLNGLICLYFRTAQYDPNIISTHMIIQVWKSGMLVILLTVPHSQGLKHQKTKNTTGKHKRMFPSEKSDGRGRVWMPTTTIQK</sequence>
<dbReference type="Proteomes" id="UP001176941">
    <property type="component" value="Chromosome 30"/>
</dbReference>
<dbReference type="EMBL" id="OX459966">
    <property type="protein sequence ID" value="CAI9171056.1"/>
    <property type="molecule type" value="Genomic_DNA"/>
</dbReference>
<keyword evidence="3" id="KW-1185">Reference proteome</keyword>
<accession>A0ABN8ZDF4</accession>